<dbReference type="Proteomes" id="UP001201980">
    <property type="component" value="Unassembled WGS sequence"/>
</dbReference>
<name>A0AAD5RYX6_9PEZI</name>
<feature type="compositionally biased region" description="Basic and acidic residues" evidence="1">
    <location>
        <begin position="40"/>
        <end position="49"/>
    </location>
</feature>
<proteinExistence type="predicted"/>
<accession>A0AAD5RYX6</accession>
<evidence type="ECO:0000313" key="3">
    <source>
        <dbReference type="Proteomes" id="UP001201980"/>
    </source>
</evidence>
<protein>
    <submittedName>
        <fullName evidence="2">Uncharacterized protein</fullName>
    </submittedName>
</protein>
<comment type="caution">
    <text evidence="2">The sequence shown here is derived from an EMBL/GenBank/DDBJ whole genome shotgun (WGS) entry which is preliminary data.</text>
</comment>
<feature type="compositionally biased region" description="Basic and acidic residues" evidence="1">
    <location>
        <begin position="102"/>
        <end position="116"/>
    </location>
</feature>
<feature type="compositionally biased region" description="Pro residues" evidence="1">
    <location>
        <begin position="160"/>
        <end position="173"/>
    </location>
</feature>
<feature type="region of interest" description="Disordered" evidence="1">
    <location>
        <begin position="100"/>
        <end position="199"/>
    </location>
</feature>
<reference evidence="2" key="1">
    <citation type="submission" date="2022-07" db="EMBL/GenBank/DDBJ databases">
        <title>Draft genome sequence of Zalerion maritima ATCC 34329, a (micro)plastics degrading marine fungus.</title>
        <authorList>
            <person name="Paco A."/>
            <person name="Goncalves M.F.M."/>
            <person name="Rocha-Santos T.A.P."/>
            <person name="Alves A."/>
        </authorList>
    </citation>
    <scope>NUCLEOTIDE SEQUENCE</scope>
    <source>
        <strain evidence="2">ATCC 34329</strain>
    </source>
</reference>
<feature type="compositionally biased region" description="Pro residues" evidence="1">
    <location>
        <begin position="24"/>
        <end position="39"/>
    </location>
</feature>
<evidence type="ECO:0000313" key="2">
    <source>
        <dbReference type="EMBL" id="KAJ2905993.1"/>
    </source>
</evidence>
<evidence type="ECO:0000256" key="1">
    <source>
        <dbReference type="SAM" id="MobiDB-lite"/>
    </source>
</evidence>
<sequence>MGKFELPALDFQFSSLTEGTDIPAPEPSPVLEIPTPPKTPKPENKEAKTNRHQSSPTSNADSSNAGVKRPHDDVPVSPSLSSHGSIRHLISKTLLNNSYVNGEHDATGEHPSRPESRATTVGASEKKSRRASGFFRKLRGGDREQKRASVAVAKTEENPVSPPKPKGPPPPMIPELSALESKVDVSDRGSLGGDLFKNI</sequence>
<gene>
    <name evidence="2" type="ORF">MKZ38_003476</name>
</gene>
<feature type="compositionally biased region" description="Polar residues" evidence="1">
    <location>
        <begin position="52"/>
        <end position="65"/>
    </location>
</feature>
<feature type="region of interest" description="Disordered" evidence="1">
    <location>
        <begin position="15"/>
        <end position="85"/>
    </location>
</feature>
<dbReference type="AlphaFoldDB" id="A0AAD5RYX6"/>
<organism evidence="2 3">
    <name type="scientific">Zalerion maritima</name>
    <dbReference type="NCBI Taxonomy" id="339359"/>
    <lineage>
        <taxon>Eukaryota</taxon>
        <taxon>Fungi</taxon>
        <taxon>Dikarya</taxon>
        <taxon>Ascomycota</taxon>
        <taxon>Pezizomycotina</taxon>
        <taxon>Sordariomycetes</taxon>
        <taxon>Lulworthiomycetidae</taxon>
        <taxon>Lulworthiales</taxon>
        <taxon>Lulworthiaceae</taxon>
        <taxon>Zalerion</taxon>
    </lineage>
</organism>
<dbReference type="EMBL" id="JAKWBI020000020">
    <property type="protein sequence ID" value="KAJ2905993.1"/>
    <property type="molecule type" value="Genomic_DNA"/>
</dbReference>
<keyword evidence="3" id="KW-1185">Reference proteome</keyword>